<sequence>MQFGCCDNVDVNFENWSAVCYGKYDLNLGDWMQYVRSGLVNDVVTVNVMVGERCMCPYWIDEIRHAGYVKRLKNHPFLKTPEGRMRYFDKLHCTKDSDLRKLLNSITFQRFRPWNTKAGIASWKDYIKENLLSCGF</sequence>
<evidence type="ECO:0000313" key="1">
    <source>
        <dbReference type="EMBL" id="PQP98737.1"/>
    </source>
</evidence>
<protein>
    <submittedName>
        <fullName evidence="1">Uncharacterized protein</fullName>
    </submittedName>
</protein>
<gene>
    <name evidence="1" type="ORF">Pyn_40471</name>
</gene>
<organism evidence="1 2">
    <name type="scientific">Prunus yedoensis var. nudiflora</name>
    <dbReference type="NCBI Taxonomy" id="2094558"/>
    <lineage>
        <taxon>Eukaryota</taxon>
        <taxon>Viridiplantae</taxon>
        <taxon>Streptophyta</taxon>
        <taxon>Embryophyta</taxon>
        <taxon>Tracheophyta</taxon>
        <taxon>Spermatophyta</taxon>
        <taxon>Magnoliopsida</taxon>
        <taxon>eudicotyledons</taxon>
        <taxon>Gunneridae</taxon>
        <taxon>Pentapetalae</taxon>
        <taxon>rosids</taxon>
        <taxon>fabids</taxon>
        <taxon>Rosales</taxon>
        <taxon>Rosaceae</taxon>
        <taxon>Amygdaloideae</taxon>
        <taxon>Amygdaleae</taxon>
        <taxon>Prunus</taxon>
    </lineage>
</organism>
<evidence type="ECO:0000313" key="2">
    <source>
        <dbReference type="Proteomes" id="UP000250321"/>
    </source>
</evidence>
<proteinExistence type="predicted"/>
<dbReference type="Proteomes" id="UP000250321">
    <property type="component" value="Unassembled WGS sequence"/>
</dbReference>
<comment type="caution">
    <text evidence="1">The sequence shown here is derived from an EMBL/GenBank/DDBJ whole genome shotgun (WGS) entry which is preliminary data.</text>
</comment>
<dbReference type="EMBL" id="PJQY01001873">
    <property type="protein sequence ID" value="PQP98737.1"/>
    <property type="molecule type" value="Genomic_DNA"/>
</dbReference>
<accession>A0A314Y441</accession>
<name>A0A314Y441_PRUYE</name>
<dbReference type="AlphaFoldDB" id="A0A314Y441"/>
<keyword evidence="2" id="KW-1185">Reference proteome</keyword>
<reference evidence="1 2" key="1">
    <citation type="submission" date="2018-02" db="EMBL/GenBank/DDBJ databases">
        <title>Draft genome of wild Prunus yedoensis var. nudiflora.</title>
        <authorList>
            <person name="Baek S."/>
            <person name="Kim J.-H."/>
            <person name="Choi K."/>
            <person name="Kim G.-B."/>
            <person name="Cho A."/>
            <person name="Jang H."/>
            <person name="Shin C.-H."/>
            <person name="Yu H.-J."/>
            <person name="Mun J.-H."/>
        </authorList>
    </citation>
    <scope>NUCLEOTIDE SEQUENCE [LARGE SCALE GENOMIC DNA]</scope>
    <source>
        <strain evidence="2">cv. Jeju island</strain>
        <tissue evidence="1">Leaf</tissue>
    </source>
</reference>